<dbReference type="RefSeq" id="WP_285972070.1">
    <property type="nucleotide sequence ID" value="NZ_CP127294.1"/>
</dbReference>
<dbReference type="EMBL" id="CP127294">
    <property type="protein sequence ID" value="WIX81479.1"/>
    <property type="molecule type" value="Genomic_DNA"/>
</dbReference>
<name>A0A9Y2IKA0_9PSEU</name>
<dbReference type="Proteomes" id="UP001236014">
    <property type="component" value="Chromosome"/>
</dbReference>
<organism evidence="1 2">
    <name type="scientific">Amycolatopsis carbonis</name>
    <dbReference type="NCBI Taxonomy" id="715471"/>
    <lineage>
        <taxon>Bacteria</taxon>
        <taxon>Bacillati</taxon>
        <taxon>Actinomycetota</taxon>
        <taxon>Actinomycetes</taxon>
        <taxon>Pseudonocardiales</taxon>
        <taxon>Pseudonocardiaceae</taxon>
        <taxon>Amycolatopsis</taxon>
    </lineage>
</organism>
<reference evidence="1 2" key="1">
    <citation type="submission" date="2023-06" db="EMBL/GenBank/DDBJ databases">
        <authorList>
            <person name="Oyuntsetseg B."/>
            <person name="Kim S.B."/>
        </authorList>
    </citation>
    <scope>NUCLEOTIDE SEQUENCE [LARGE SCALE GENOMIC DNA]</scope>
    <source>
        <strain evidence="1 2">2-15</strain>
    </source>
</reference>
<dbReference type="Gene3D" id="3.20.20.410">
    <property type="entry name" value="Protein of unknown function UPF0759"/>
    <property type="match status" value="1"/>
</dbReference>
<evidence type="ECO:0000313" key="1">
    <source>
        <dbReference type="EMBL" id="WIX81479.1"/>
    </source>
</evidence>
<dbReference type="InterPro" id="IPR036520">
    <property type="entry name" value="UPF0759_sf"/>
</dbReference>
<accession>A0A9Y2IKA0</accession>
<dbReference type="AlphaFoldDB" id="A0A9Y2IKA0"/>
<dbReference type="SUPFAM" id="SSF117396">
    <property type="entry name" value="TM1631-like"/>
    <property type="match status" value="1"/>
</dbReference>
<dbReference type="Pfam" id="PF01904">
    <property type="entry name" value="DUF72"/>
    <property type="match status" value="1"/>
</dbReference>
<dbReference type="PANTHER" id="PTHR30348">
    <property type="entry name" value="UNCHARACTERIZED PROTEIN YECE"/>
    <property type="match status" value="1"/>
</dbReference>
<sequence>MREIAGIRIGTSGWRYPPWRREFYPEGLAQRRELEYLSRRLNSVELNGSFYSLQTPDRYRAWADQTPADFVFAVKGGRFITHLKQLRDVEPAVANFFASGVLALGEKLGPVLWQLPARLEFDPDRVETFLGLLPRTTIEAAALGAKHDDKLKTPPHLEPGKGRPLRHALEVRHPSFVTPGALDLLRQHDVALVVADTAGRWPYREDQTTDFTYVRLHGDVELYTSGYTESALRTWAAKITAWHAAGHRDVHVFFDNDVKVEAPRNAITLSNLLHLKPPPEQ</sequence>
<proteinExistence type="predicted"/>
<keyword evidence="2" id="KW-1185">Reference proteome</keyword>
<dbReference type="KEGG" id="acab:QRX50_12305"/>
<dbReference type="PANTHER" id="PTHR30348:SF4">
    <property type="entry name" value="DUF72 DOMAIN-CONTAINING PROTEIN"/>
    <property type="match status" value="1"/>
</dbReference>
<protein>
    <submittedName>
        <fullName evidence="1">DUF72 domain-containing protein</fullName>
    </submittedName>
</protein>
<gene>
    <name evidence="1" type="ORF">QRX50_12305</name>
</gene>
<dbReference type="InterPro" id="IPR002763">
    <property type="entry name" value="DUF72"/>
</dbReference>
<evidence type="ECO:0000313" key="2">
    <source>
        <dbReference type="Proteomes" id="UP001236014"/>
    </source>
</evidence>